<keyword evidence="1" id="KW-0812">Transmembrane</keyword>
<dbReference type="Pfam" id="PF07331">
    <property type="entry name" value="TctB"/>
    <property type="match status" value="1"/>
</dbReference>
<gene>
    <name evidence="3" type="ORF">SAMN05216236_11020</name>
</gene>
<dbReference type="AlphaFoldDB" id="A0A1I7BG50"/>
<organism evidence="3 4">
    <name type="scientific">Sedimentitalea nanhaiensis</name>
    <dbReference type="NCBI Taxonomy" id="999627"/>
    <lineage>
        <taxon>Bacteria</taxon>
        <taxon>Pseudomonadati</taxon>
        <taxon>Pseudomonadota</taxon>
        <taxon>Alphaproteobacteria</taxon>
        <taxon>Rhodobacterales</taxon>
        <taxon>Paracoccaceae</taxon>
        <taxon>Sedimentitalea</taxon>
    </lineage>
</organism>
<keyword evidence="4" id="KW-1185">Reference proteome</keyword>
<protein>
    <submittedName>
        <fullName evidence="3">Tripartite tricarboxylate transporter TctB family protein</fullName>
    </submittedName>
</protein>
<dbReference type="STRING" id="999627.SAMN05216236_11020"/>
<reference evidence="3 4" key="1">
    <citation type="submission" date="2016-10" db="EMBL/GenBank/DDBJ databases">
        <authorList>
            <person name="de Groot N.N."/>
        </authorList>
    </citation>
    <scope>NUCLEOTIDE SEQUENCE [LARGE SCALE GENOMIC DNA]</scope>
    <source>
        <strain evidence="3 4">CGMCC 1.10959</strain>
    </source>
</reference>
<dbReference type="RefSeq" id="WP_027264186.1">
    <property type="nucleotide sequence ID" value="NZ_FPAW01000010.1"/>
</dbReference>
<dbReference type="InterPro" id="IPR009936">
    <property type="entry name" value="DUF1468"/>
</dbReference>
<dbReference type="Proteomes" id="UP000182466">
    <property type="component" value="Unassembled WGS sequence"/>
</dbReference>
<dbReference type="eggNOG" id="ENOG503310W">
    <property type="taxonomic scope" value="Bacteria"/>
</dbReference>
<keyword evidence="1" id="KW-0472">Membrane</keyword>
<proteinExistence type="predicted"/>
<evidence type="ECO:0000256" key="1">
    <source>
        <dbReference type="SAM" id="Phobius"/>
    </source>
</evidence>
<feature type="domain" description="DUF1468" evidence="2">
    <location>
        <begin position="7"/>
        <end position="146"/>
    </location>
</feature>
<dbReference type="EMBL" id="FPAW01000010">
    <property type="protein sequence ID" value="SFT86091.1"/>
    <property type="molecule type" value="Genomic_DNA"/>
</dbReference>
<name>A0A1I7BG50_9RHOB</name>
<feature type="transmembrane region" description="Helical" evidence="1">
    <location>
        <begin position="98"/>
        <end position="115"/>
    </location>
</feature>
<feature type="transmembrane region" description="Helical" evidence="1">
    <location>
        <begin position="71"/>
        <end position="92"/>
    </location>
</feature>
<feature type="transmembrane region" description="Helical" evidence="1">
    <location>
        <begin position="122"/>
        <end position="142"/>
    </location>
</feature>
<evidence type="ECO:0000313" key="4">
    <source>
        <dbReference type="Proteomes" id="UP000182466"/>
    </source>
</evidence>
<evidence type="ECO:0000313" key="3">
    <source>
        <dbReference type="EMBL" id="SFT86091.1"/>
    </source>
</evidence>
<keyword evidence="1" id="KW-1133">Transmembrane helix</keyword>
<evidence type="ECO:0000259" key="2">
    <source>
        <dbReference type="Pfam" id="PF07331"/>
    </source>
</evidence>
<feature type="transmembrane region" description="Helical" evidence="1">
    <location>
        <begin position="39"/>
        <end position="59"/>
    </location>
</feature>
<dbReference type="OrthoDB" id="8907787at2"/>
<accession>A0A1I7BG50</accession>
<sequence>MKLNDAVLGTIFVLIALVVLFQARTFPTLPNQPYGPGTFPAIVACIMLLCGGGLILNGVRSRDPVLVLSGWIRTPGAAGRMTAMVAFVVLYILFSKQIGFPLLVPVLLTALLWVMQVRLSMAVPIALLTTGAIWMLFSKLLMVPLPLGLLTEVIY</sequence>